<organism evidence="1">
    <name type="scientific">Rhizophora mucronata</name>
    <name type="common">Asiatic mangrove</name>
    <dbReference type="NCBI Taxonomy" id="61149"/>
    <lineage>
        <taxon>Eukaryota</taxon>
        <taxon>Viridiplantae</taxon>
        <taxon>Streptophyta</taxon>
        <taxon>Embryophyta</taxon>
        <taxon>Tracheophyta</taxon>
        <taxon>Spermatophyta</taxon>
        <taxon>Magnoliopsida</taxon>
        <taxon>eudicotyledons</taxon>
        <taxon>Gunneridae</taxon>
        <taxon>Pentapetalae</taxon>
        <taxon>rosids</taxon>
        <taxon>fabids</taxon>
        <taxon>Malpighiales</taxon>
        <taxon>Rhizophoraceae</taxon>
        <taxon>Rhizophora</taxon>
    </lineage>
</organism>
<name>A0A2P2KUS1_RHIMU</name>
<accession>A0A2P2KUS1</accession>
<dbReference type="AlphaFoldDB" id="A0A2P2KUS1"/>
<proteinExistence type="predicted"/>
<dbReference type="EMBL" id="GGEC01028995">
    <property type="protein sequence ID" value="MBX09479.1"/>
    <property type="molecule type" value="Transcribed_RNA"/>
</dbReference>
<reference evidence="1" key="1">
    <citation type="submission" date="2018-02" db="EMBL/GenBank/DDBJ databases">
        <title>Rhizophora mucronata_Transcriptome.</title>
        <authorList>
            <person name="Meera S.P."/>
            <person name="Sreeshan A."/>
            <person name="Augustine A."/>
        </authorList>
    </citation>
    <scope>NUCLEOTIDE SEQUENCE</scope>
    <source>
        <tissue evidence="1">Leaf</tissue>
    </source>
</reference>
<sequence length="17" mass="2026">MLNYFPLHFQALFLSKG</sequence>
<evidence type="ECO:0000313" key="1">
    <source>
        <dbReference type="EMBL" id="MBX09479.1"/>
    </source>
</evidence>
<protein>
    <submittedName>
        <fullName evidence="1">Uncharacterized protein</fullName>
    </submittedName>
</protein>